<dbReference type="InterPro" id="IPR029033">
    <property type="entry name" value="His_PPase_superfam"/>
</dbReference>
<accession>A0A8J3ZVY5</accession>
<evidence type="ECO:0000313" key="4">
    <source>
        <dbReference type="Proteomes" id="UP000635606"/>
    </source>
</evidence>
<dbReference type="Gene3D" id="3.40.50.1240">
    <property type="entry name" value="Phosphoglycerate mutase-like"/>
    <property type="match status" value="1"/>
</dbReference>
<name>A0A8J3ZVY5_9ACTN</name>
<feature type="binding site" evidence="2">
    <location>
        <position position="78"/>
    </location>
    <ligand>
        <name>substrate</name>
    </ligand>
</feature>
<dbReference type="CDD" id="cd07067">
    <property type="entry name" value="HP_PGM_like"/>
    <property type="match status" value="1"/>
</dbReference>
<dbReference type="Pfam" id="PF00300">
    <property type="entry name" value="His_Phos_1"/>
    <property type="match status" value="1"/>
</dbReference>
<reference evidence="3" key="1">
    <citation type="submission" date="2021-01" db="EMBL/GenBank/DDBJ databases">
        <title>Whole genome shotgun sequence of Virgisporangium ochraceum NBRC 16418.</title>
        <authorList>
            <person name="Komaki H."/>
            <person name="Tamura T."/>
        </authorList>
    </citation>
    <scope>NUCLEOTIDE SEQUENCE</scope>
    <source>
        <strain evidence="3">NBRC 16418</strain>
    </source>
</reference>
<organism evidence="3 4">
    <name type="scientific">Virgisporangium ochraceum</name>
    <dbReference type="NCBI Taxonomy" id="65505"/>
    <lineage>
        <taxon>Bacteria</taxon>
        <taxon>Bacillati</taxon>
        <taxon>Actinomycetota</taxon>
        <taxon>Actinomycetes</taxon>
        <taxon>Micromonosporales</taxon>
        <taxon>Micromonosporaceae</taxon>
        <taxon>Virgisporangium</taxon>
    </lineage>
</organism>
<gene>
    <name evidence="3" type="ORF">Voc01_058960</name>
</gene>
<dbReference type="EMBL" id="BOPH01000084">
    <property type="protein sequence ID" value="GIJ70979.1"/>
    <property type="molecule type" value="Genomic_DNA"/>
</dbReference>
<dbReference type="RefSeq" id="WP_203930871.1">
    <property type="nucleotide sequence ID" value="NZ_BOPH01000084.1"/>
</dbReference>
<dbReference type="InterPro" id="IPR013078">
    <property type="entry name" value="His_Pase_superF_clade-1"/>
</dbReference>
<evidence type="ECO:0000313" key="3">
    <source>
        <dbReference type="EMBL" id="GIJ70979.1"/>
    </source>
</evidence>
<dbReference type="AlphaFoldDB" id="A0A8J3ZVY5"/>
<dbReference type="Proteomes" id="UP000635606">
    <property type="component" value="Unassembled WGS sequence"/>
</dbReference>
<evidence type="ECO:0000256" key="2">
    <source>
        <dbReference type="PIRSR" id="PIRSR613078-2"/>
    </source>
</evidence>
<feature type="active site" description="Tele-phosphohistidine intermediate" evidence="1">
    <location>
        <position position="12"/>
    </location>
</feature>
<sequence length="241" mass="27405">MPNPALLVIVRHAESARNQVKKDSVYFADDAARRVLRGQPDHKIELTDDGHQQAEQTGHAVRERFGVFDHVYTSGYTRTIQTTEGILAAYPKEERDRMPVDMNIFIRERDSGYAYDMTEDEATAAFPWLAEYWQTFGGFMARPPGGESLADVVSRIQQFLDMLDRDRAGKRILVVTHGQAIRCFRFALEQWDYQQAEKWPPGQAPANCGVTVYEAVRDRLELAEYNTVHWTVGSSEDGVSS</sequence>
<dbReference type="InterPro" id="IPR052765">
    <property type="entry name" value="PGM-Related"/>
</dbReference>
<dbReference type="PANTHER" id="PTHR46192">
    <property type="entry name" value="BROAD-RANGE ACID PHOSPHATASE DET1"/>
    <property type="match status" value="1"/>
</dbReference>
<keyword evidence="4" id="KW-1185">Reference proteome</keyword>
<dbReference type="SMART" id="SM00855">
    <property type="entry name" value="PGAM"/>
    <property type="match status" value="1"/>
</dbReference>
<dbReference type="SUPFAM" id="SSF53254">
    <property type="entry name" value="Phosphoglycerate mutase-like"/>
    <property type="match status" value="1"/>
</dbReference>
<protein>
    <submittedName>
        <fullName evidence="3">Phosphoglycerate mutase</fullName>
    </submittedName>
</protein>
<evidence type="ECO:0000256" key="1">
    <source>
        <dbReference type="PIRSR" id="PIRSR613078-1"/>
    </source>
</evidence>
<feature type="binding site" evidence="2">
    <location>
        <begin position="11"/>
        <end position="18"/>
    </location>
    <ligand>
        <name>substrate</name>
    </ligand>
</feature>
<proteinExistence type="predicted"/>
<comment type="caution">
    <text evidence="3">The sequence shown here is derived from an EMBL/GenBank/DDBJ whole genome shotgun (WGS) entry which is preliminary data.</text>
</comment>
<feature type="active site" description="Proton donor/acceptor" evidence="1">
    <location>
        <position position="108"/>
    </location>
</feature>